<reference evidence="8 9" key="2">
    <citation type="journal article" date="2022" name="Mar. Drugs">
        <title>Bioassay-Guided Fractionation Leads to the Detection of Cholic Acid Generated by the Rare Thalassomonas sp.</title>
        <authorList>
            <person name="Pheiffer F."/>
            <person name="Schneider Y.K."/>
            <person name="Hansen E.H."/>
            <person name="Andersen J.H."/>
            <person name="Isaksson J."/>
            <person name="Busche T."/>
            <person name="R C."/>
            <person name="Kalinowski J."/>
            <person name="Zyl L.V."/>
            <person name="Trindade M."/>
        </authorList>
    </citation>
    <scope>NUCLEOTIDE SEQUENCE [LARGE SCALE GENOMIC DNA]</scope>
    <source>
        <strain evidence="8 9">XOM25</strain>
    </source>
</reference>
<organism evidence="8 9">
    <name type="scientific">Thalassomonas viridans</name>
    <dbReference type="NCBI Taxonomy" id="137584"/>
    <lineage>
        <taxon>Bacteria</taxon>
        <taxon>Pseudomonadati</taxon>
        <taxon>Pseudomonadota</taxon>
        <taxon>Gammaproteobacteria</taxon>
        <taxon>Alteromonadales</taxon>
        <taxon>Colwelliaceae</taxon>
        <taxon>Thalassomonas</taxon>
    </lineage>
</organism>
<feature type="domain" description="N-acetyltransferase" evidence="7">
    <location>
        <begin position="3"/>
        <end position="153"/>
    </location>
</feature>
<feature type="active site" description="Proton acceptor" evidence="5">
    <location>
        <position position="110"/>
    </location>
</feature>
<name>A0AAE9Z513_9GAMM</name>
<keyword evidence="3 5" id="KW-0808">Transferase</keyword>
<keyword evidence="8" id="KW-0689">Ribosomal protein</keyword>
<comment type="catalytic activity">
    <reaction evidence="5 6">
        <text>N-terminal L-alanyl-[ribosomal protein bS18] + acetyl-CoA = N-terminal N(alpha)-acetyl-L-alanyl-[ribosomal protein bS18] + CoA + H(+)</text>
        <dbReference type="Rhea" id="RHEA:43756"/>
        <dbReference type="Rhea" id="RHEA-COMP:10676"/>
        <dbReference type="Rhea" id="RHEA-COMP:10677"/>
        <dbReference type="ChEBI" id="CHEBI:15378"/>
        <dbReference type="ChEBI" id="CHEBI:57287"/>
        <dbReference type="ChEBI" id="CHEBI:57288"/>
        <dbReference type="ChEBI" id="CHEBI:64718"/>
        <dbReference type="ChEBI" id="CHEBI:83683"/>
        <dbReference type="EC" id="2.3.1.266"/>
    </reaction>
</comment>
<dbReference type="PANTHER" id="PTHR43420:SF51">
    <property type="entry name" value="PEPTIDYL-LYSINE N-ACETYLTRANSFERASE YIAC"/>
    <property type="match status" value="1"/>
</dbReference>
<dbReference type="AlphaFoldDB" id="A0AAE9Z513"/>
<evidence type="ECO:0000256" key="3">
    <source>
        <dbReference type="ARBA" id="ARBA00022679"/>
    </source>
</evidence>
<dbReference type="InterPro" id="IPR016181">
    <property type="entry name" value="Acyl_CoA_acyltransferase"/>
</dbReference>
<evidence type="ECO:0000256" key="6">
    <source>
        <dbReference type="RuleBase" id="RU363094"/>
    </source>
</evidence>
<feature type="active site" description="Proton donor" evidence="5">
    <location>
        <position position="122"/>
    </location>
</feature>
<dbReference type="GO" id="GO:0005737">
    <property type="term" value="C:cytoplasm"/>
    <property type="evidence" value="ECO:0007669"/>
    <property type="project" value="UniProtKB-SubCell"/>
</dbReference>
<gene>
    <name evidence="5 8" type="primary">rimI</name>
    <name evidence="8" type="ORF">SG34_005685</name>
</gene>
<dbReference type="NCBIfam" id="TIGR01575">
    <property type="entry name" value="rimI"/>
    <property type="match status" value="1"/>
</dbReference>
<reference evidence="8 9" key="1">
    <citation type="journal article" date="2015" name="Genome Announc.">
        <title>Draft Genome Sequences of Marine Isolates of Thalassomonas viridans and Thalassomonas actiniarum.</title>
        <authorList>
            <person name="Olonade I."/>
            <person name="van Zyl L.J."/>
            <person name="Trindade M."/>
        </authorList>
    </citation>
    <scope>NUCLEOTIDE SEQUENCE [LARGE SCALE GENOMIC DNA]</scope>
    <source>
        <strain evidence="8 9">XOM25</strain>
    </source>
</reference>
<dbReference type="EC" id="2.3.1.266" evidence="5 6"/>
<dbReference type="Proteomes" id="UP000032352">
    <property type="component" value="Chromosome"/>
</dbReference>
<dbReference type="Gene3D" id="3.40.630.30">
    <property type="match status" value="1"/>
</dbReference>
<dbReference type="SUPFAM" id="SSF55729">
    <property type="entry name" value="Acyl-CoA N-acyltransferases (Nat)"/>
    <property type="match status" value="1"/>
</dbReference>
<accession>A0AAE9Z513</accession>
<evidence type="ECO:0000256" key="4">
    <source>
        <dbReference type="ARBA" id="ARBA00023315"/>
    </source>
</evidence>
<keyword evidence="4 5" id="KW-0012">Acyltransferase</keyword>
<dbReference type="GO" id="GO:0008999">
    <property type="term" value="F:protein-N-terminal-alanine acetyltransferase activity"/>
    <property type="evidence" value="ECO:0007669"/>
    <property type="project" value="UniProtKB-UniRule"/>
</dbReference>
<dbReference type="InterPro" id="IPR050680">
    <property type="entry name" value="YpeA/RimI_acetyltransf"/>
</dbReference>
<dbReference type="RefSeq" id="WP_044837763.1">
    <property type="nucleotide sequence ID" value="NZ_CP059733.1"/>
</dbReference>
<keyword evidence="9" id="KW-1185">Reference proteome</keyword>
<evidence type="ECO:0000259" key="7">
    <source>
        <dbReference type="PROSITE" id="PS51186"/>
    </source>
</evidence>
<dbReference type="HAMAP" id="MF_02210">
    <property type="entry name" value="RimI"/>
    <property type="match status" value="1"/>
</dbReference>
<comment type="function">
    <text evidence="5 6">Acetylates the N-terminal alanine of ribosomal protein bS18.</text>
</comment>
<evidence type="ECO:0000256" key="2">
    <source>
        <dbReference type="ARBA" id="ARBA00022490"/>
    </source>
</evidence>
<proteinExistence type="inferred from homology"/>
<dbReference type="InterPro" id="IPR000182">
    <property type="entry name" value="GNAT_dom"/>
</dbReference>
<evidence type="ECO:0000313" key="8">
    <source>
        <dbReference type="EMBL" id="WDE06412.1"/>
    </source>
</evidence>
<comment type="similarity">
    <text evidence="1 5 6">Belongs to the acetyltransferase family. RimI subfamily.</text>
</comment>
<feature type="binding site" evidence="5">
    <location>
        <position position="115"/>
    </location>
    <ligand>
        <name>acetyl-CoA</name>
        <dbReference type="ChEBI" id="CHEBI:57288"/>
    </ligand>
</feature>
<dbReference type="CDD" id="cd04301">
    <property type="entry name" value="NAT_SF"/>
    <property type="match status" value="1"/>
</dbReference>
<evidence type="ECO:0000256" key="1">
    <source>
        <dbReference type="ARBA" id="ARBA00005395"/>
    </source>
</evidence>
<dbReference type="InterPro" id="IPR043690">
    <property type="entry name" value="RimI"/>
</dbReference>
<evidence type="ECO:0000256" key="5">
    <source>
        <dbReference type="HAMAP-Rule" id="MF_02210"/>
    </source>
</evidence>
<evidence type="ECO:0000313" key="9">
    <source>
        <dbReference type="Proteomes" id="UP000032352"/>
    </source>
</evidence>
<protein>
    <recommendedName>
        <fullName evidence="5 6">[Ribosomal protein bS18]-alanine N-acetyltransferase</fullName>
        <ecNumber evidence="5 6">2.3.1.266</ecNumber>
    </recommendedName>
</protein>
<dbReference type="PANTHER" id="PTHR43420">
    <property type="entry name" value="ACETYLTRANSFERASE"/>
    <property type="match status" value="1"/>
</dbReference>
<keyword evidence="8" id="KW-0687">Ribonucleoprotein</keyword>
<dbReference type="GO" id="GO:0005840">
    <property type="term" value="C:ribosome"/>
    <property type="evidence" value="ECO:0007669"/>
    <property type="project" value="UniProtKB-KW"/>
</dbReference>
<dbReference type="InterPro" id="IPR006464">
    <property type="entry name" value="AcTrfase_RimI/Ard1"/>
</dbReference>
<dbReference type="PROSITE" id="PS51186">
    <property type="entry name" value="GNAT"/>
    <property type="match status" value="1"/>
</dbReference>
<comment type="caution">
    <text evidence="5">Lacks conserved residue(s) required for the propagation of feature annotation.</text>
</comment>
<dbReference type="EMBL" id="CP059733">
    <property type="protein sequence ID" value="WDE06412.1"/>
    <property type="molecule type" value="Genomic_DNA"/>
</dbReference>
<keyword evidence="2 5" id="KW-0963">Cytoplasm</keyword>
<dbReference type="KEGG" id="tvd:SG34_005685"/>
<dbReference type="Pfam" id="PF00583">
    <property type="entry name" value="Acetyltransf_1"/>
    <property type="match status" value="1"/>
</dbReference>
<sequence length="153" mass="17112">MTLSFLPVTPDDVDSLMPIENACHSHPWSRQVFASCIGGRYFGYYLLEPGRDRQQQVITGFYIGDHIAGESTLMDICVHPDKQGQGFGKHLLHHYFEQAKSLGAEKALLEVRARNIGAQMLYINNGFSEIGRRTGYYPSAVGYEDAIVMARAL</sequence>
<comment type="subcellular location">
    <subcellularLocation>
        <location evidence="5 6">Cytoplasm</location>
    </subcellularLocation>
</comment>